<dbReference type="Proteomes" id="UP001501295">
    <property type="component" value="Unassembled WGS sequence"/>
</dbReference>
<evidence type="ECO:0000313" key="2">
    <source>
        <dbReference type="EMBL" id="GAA4685121.1"/>
    </source>
</evidence>
<evidence type="ECO:0000313" key="3">
    <source>
        <dbReference type="Proteomes" id="UP001501295"/>
    </source>
</evidence>
<comment type="caution">
    <text evidence="2">The sequence shown here is derived from an EMBL/GenBank/DDBJ whole genome shotgun (WGS) entry which is preliminary data.</text>
</comment>
<proteinExistence type="predicted"/>
<organism evidence="2 3">
    <name type="scientific">Frondihabitans cladoniiphilus</name>
    <dbReference type="NCBI Taxonomy" id="715785"/>
    <lineage>
        <taxon>Bacteria</taxon>
        <taxon>Bacillati</taxon>
        <taxon>Actinomycetota</taxon>
        <taxon>Actinomycetes</taxon>
        <taxon>Micrococcales</taxon>
        <taxon>Microbacteriaceae</taxon>
        <taxon>Frondihabitans</taxon>
    </lineage>
</organism>
<feature type="region of interest" description="Disordered" evidence="1">
    <location>
        <begin position="60"/>
        <end position="86"/>
    </location>
</feature>
<protein>
    <submittedName>
        <fullName evidence="2">Uncharacterized protein</fullName>
    </submittedName>
</protein>
<feature type="compositionally biased region" description="Basic and acidic residues" evidence="1">
    <location>
        <begin position="77"/>
        <end position="86"/>
    </location>
</feature>
<gene>
    <name evidence="2" type="ORF">GCM10025780_34330</name>
</gene>
<sequence>MPYIVSPHVLSGTVWGIPKSRAFRVLREDVSVDESVFFTSDQVAIRGVARVGFGFRSLRRSSGSRQAANHPCVRPGRAGDSHAEGH</sequence>
<dbReference type="EMBL" id="BAABLM010000010">
    <property type="protein sequence ID" value="GAA4685121.1"/>
    <property type="molecule type" value="Genomic_DNA"/>
</dbReference>
<keyword evidence="3" id="KW-1185">Reference proteome</keyword>
<reference evidence="3" key="1">
    <citation type="journal article" date="2019" name="Int. J. Syst. Evol. Microbiol.">
        <title>The Global Catalogue of Microorganisms (GCM) 10K type strain sequencing project: providing services to taxonomists for standard genome sequencing and annotation.</title>
        <authorList>
            <consortium name="The Broad Institute Genomics Platform"/>
            <consortium name="The Broad Institute Genome Sequencing Center for Infectious Disease"/>
            <person name="Wu L."/>
            <person name="Ma J."/>
        </authorList>
    </citation>
    <scope>NUCLEOTIDE SEQUENCE [LARGE SCALE GENOMIC DNA]</scope>
    <source>
        <strain evidence="3">JCM 18956</strain>
    </source>
</reference>
<accession>A0ABP8WA14</accession>
<name>A0ABP8WA14_9MICO</name>
<evidence type="ECO:0000256" key="1">
    <source>
        <dbReference type="SAM" id="MobiDB-lite"/>
    </source>
</evidence>